<dbReference type="Proteomes" id="UP001155500">
    <property type="component" value="Unassembled WGS sequence"/>
</dbReference>
<comment type="caution">
    <text evidence="1">The sequence shown here is derived from an EMBL/GenBank/DDBJ whole genome shotgun (WGS) entry which is preliminary data.</text>
</comment>
<organism evidence="1 2">
    <name type="scientific">Volucribacter amazonae</name>
    <dbReference type="NCBI Taxonomy" id="256731"/>
    <lineage>
        <taxon>Bacteria</taxon>
        <taxon>Pseudomonadati</taxon>
        <taxon>Pseudomonadota</taxon>
        <taxon>Gammaproteobacteria</taxon>
        <taxon>Pasteurellales</taxon>
        <taxon>Pasteurellaceae</taxon>
        <taxon>Volucribacter</taxon>
    </lineage>
</organism>
<dbReference type="GO" id="GO:0008671">
    <property type="term" value="F:2-dehydro-3-deoxygalactonokinase activity"/>
    <property type="evidence" value="ECO:0007669"/>
    <property type="project" value="InterPro"/>
</dbReference>
<proteinExistence type="predicted"/>
<evidence type="ECO:0000313" key="2">
    <source>
        <dbReference type="Proteomes" id="UP001155500"/>
    </source>
</evidence>
<sequence length="298" mass="32436">MNIITVDWGTSSFRANLVTSEGKVIETIANNQGITQINQSFKQVLQQNLGQLTGYQANIPIIMSGMIGSKNGWYEVPYVSLPCNSQTLAQGIVKLNEPEIEIYIIAGVAKTGKDTDVLRGEETEIIGAITSLNLIDTTMIIPGTHSKVVKIEQGLLTDFKTFLTGEMFSALCQATILGSFGSKVSETSPWFYQGVELAYQTQHAGDLLNIIFQARSQVLIAKLPPQEAASFLSGMLIGAEIGASNYAYPDIWILGNGKLPQLYQQALAHLNYRSQIVPNNAASLGALTIFNQYQRGLL</sequence>
<name>A0A9X4PET4_9PAST</name>
<dbReference type="InterPro" id="IPR042257">
    <property type="entry name" value="DGOK_C"/>
</dbReference>
<dbReference type="CDD" id="cd24012">
    <property type="entry name" value="ASKHA_NBD_KDGal-kinase"/>
    <property type="match status" value="1"/>
</dbReference>
<dbReference type="Gene3D" id="3.30.420.310">
    <property type="entry name" value="2-keto-3-deoxy-galactonokinase, C-terminal domain"/>
    <property type="match status" value="1"/>
</dbReference>
<gene>
    <name evidence="1" type="ORF">A6A20_10775</name>
</gene>
<protein>
    <recommendedName>
        <fullName evidence="3">2-dehydro-3-deoxygalactonokinase</fullName>
    </recommendedName>
</protein>
<keyword evidence="2" id="KW-1185">Reference proteome</keyword>
<evidence type="ECO:0000313" key="1">
    <source>
        <dbReference type="EMBL" id="MDG6896091.1"/>
    </source>
</evidence>
<dbReference type="RefSeq" id="WP_279573452.1">
    <property type="nucleotide sequence ID" value="NZ_LWID01000001.1"/>
</dbReference>
<dbReference type="GO" id="GO:0034194">
    <property type="term" value="P:D-galactonate catabolic process"/>
    <property type="evidence" value="ECO:0007669"/>
    <property type="project" value="InterPro"/>
</dbReference>
<accession>A0A9X4PET4</accession>
<dbReference type="Gene3D" id="3.30.420.300">
    <property type="entry name" value="2-keto-3-deoxy-galactonokinase, substrate binding domain"/>
    <property type="match status" value="1"/>
</dbReference>
<evidence type="ECO:0008006" key="3">
    <source>
        <dbReference type="Google" id="ProtNLM"/>
    </source>
</evidence>
<dbReference type="InterPro" id="IPR042258">
    <property type="entry name" value="DGOK_N"/>
</dbReference>
<reference evidence="1" key="1">
    <citation type="submission" date="2016-03" db="EMBL/GenBank/DDBJ databases">
        <title>Co-evolution between Pasteurellaceae and their hosts.</title>
        <authorList>
            <person name="Hansen M.J."/>
            <person name="Bojesen A.M."/>
            <person name="Planet P."/>
        </authorList>
    </citation>
    <scope>NUCLEOTIDE SEQUENCE</scope>
    <source>
        <strain evidence="1">146/S8/89</strain>
    </source>
</reference>
<dbReference type="InterPro" id="IPR007729">
    <property type="entry name" value="DGOK"/>
</dbReference>
<dbReference type="EMBL" id="LWID01000001">
    <property type="protein sequence ID" value="MDG6896091.1"/>
    <property type="molecule type" value="Genomic_DNA"/>
</dbReference>
<dbReference type="AlphaFoldDB" id="A0A9X4PET4"/>
<dbReference type="Pfam" id="PF05035">
    <property type="entry name" value="DGOK"/>
    <property type="match status" value="1"/>
</dbReference>